<dbReference type="Proteomes" id="UP001160148">
    <property type="component" value="Unassembled WGS sequence"/>
</dbReference>
<comment type="caution">
    <text evidence="3">The sequence shown here is derived from an EMBL/GenBank/DDBJ whole genome shotgun (WGS) entry which is preliminary data.</text>
</comment>
<dbReference type="GO" id="GO:0044528">
    <property type="term" value="P:regulation of mitochondrial mRNA stability"/>
    <property type="evidence" value="ECO:0007669"/>
    <property type="project" value="InterPro"/>
</dbReference>
<accession>A0AAV0VPM1</accession>
<protein>
    <recommendedName>
        <fullName evidence="5">RAP domain-containing protein</fullName>
    </recommendedName>
</protein>
<evidence type="ECO:0000313" key="3">
    <source>
        <dbReference type="EMBL" id="CAI6345574.1"/>
    </source>
</evidence>
<proteinExistence type="predicted"/>
<organism evidence="3 4">
    <name type="scientific">Macrosiphum euphorbiae</name>
    <name type="common">potato aphid</name>
    <dbReference type="NCBI Taxonomy" id="13131"/>
    <lineage>
        <taxon>Eukaryota</taxon>
        <taxon>Metazoa</taxon>
        <taxon>Ecdysozoa</taxon>
        <taxon>Arthropoda</taxon>
        <taxon>Hexapoda</taxon>
        <taxon>Insecta</taxon>
        <taxon>Pterygota</taxon>
        <taxon>Neoptera</taxon>
        <taxon>Paraneoptera</taxon>
        <taxon>Hemiptera</taxon>
        <taxon>Sternorrhyncha</taxon>
        <taxon>Aphidomorpha</taxon>
        <taxon>Aphidoidea</taxon>
        <taxon>Aphididae</taxon>
        <taxon>Macrosiphini</taxon>
        <taxon>Macrosiphum</taxon>
    </lineage>
</organism>
<dbReference type="InterPro" id="IPR013579">
    <property type="entry name" value="FAST_2"/>
</dbReference>
<evidence type="ECO:0000259" key="1">
    <source>
        <dbReference type="Pfam" id="PF06743"/>
    </source>
</evidence>
<evidence type="ECO:0000259" key="2">
    <source>
        <dbReference type="Pfam" id="PF08368"/>
    </source>
</evidence>
<feature type="domain" description="FAST kinase leucine-rich" evidence="1">
    <location>
        <begin position="292"/>
        <end position="358"/>
    </location>
</feature>
<reference evidence="3 4" key="1">
    <citation type="submission" date="2023-01" db="EMBL/GenBank/DDBJ databases">
        <authorList>
            <person name="Whitehead M."/>
        </authorList>
    </citation>
    <scope>NUCLEOTIDE SEQUENCE [LARGE SCALE GENOMIC DNA]</scope>
</reference>
<dbReference type="EMBL" id="CARXXK010000001">
    <property type="protein sequence ID" value="CAI6345574.1"/>
    <property type="molecule type" value="Genomic_DNA"/>
</dbReference>
<dbReference type="AlphaFoldDB" id="A0AAV0VPM1"/>
<keyword evidence="4" id="KW-1185">Reference proteome</keyword>
<gene>
    <name evidence="3" type="ORF">MEUPH1_LOCUS2572</name>
</gene>
<evidence type="ECO:0008006" key="5">
    <source>
        <dbReference type="Google" id="ProtNLM"/>
    </source>
</evidence>
<dbReference type="Pfam" id="PF06743">
    <property type="entry name" value="FAST_1"/>
    <property type="match status" value="1"/>
</dbReference>
<dbReference type="InterPro" id="IPR010622">
    <property type="entry name" value="FAST_Leu-rich"/>
</dbReference>
<dbReference type="Pfam" id="PF08368">
    <property type="entry name" value="FAST_2"/>
    <property type="match status" value="1"/>
</dbReference>
<evidence type="ECO:0000313" key="4">
    <source>
        <dbReference type="Proteomes" id="UP001160148"/>
    </source>
</evidence>
<feature type="domain" description="FAST kinase-like protein subdomain 2" evidence="2">
    <location>
        <begin position="370"/>
        <end position="452"/>
    </location>
</feature>
<name>A0AAV0VPM1_9HEMI</name>
<sequence length="534" mass="59755">MNKIPYFSGDYSNSIYIMMRWSRMPRHLMSVVRMQSSSITTTKLVRLDESKAPNNIVAAAFESLKEIDNAKSKKSSFYIINNTIDNATTVEEILAISEIGLVSKQHALKAVSTLAEWASSGRVKLSEFEADLRFLKLCRMLGKENTKEKEHLFSDLSTVLGITGDDEAAKLISSISLPQMVKVLSTLGAKKKRSTTLLRSLAFNIGRCSEKMDIKQSADVLYALATLNFPDEVLLEKVSADVRSIMSTTDRPSVIGSIVTSIGILRYRDPDLLETLSTWLEKHIDECKQHMLISYLLTLAYVNYKPNNMDNVFKNTKQFNDVGNSSTWLDIIWSLVVLEKANNEHLASVLSPDFISNLMKLKGNRVVSIKLLNINGYAKTKLDYKGPLLDSNSEIFKLELVRSKDKQALMTTMIDTLSIMFPSDFVKTDVKTDLGFIIDAECVLDSKLNPIPLDKSRVKSPDTHLIAFMLTGFHDTCRGCHNEPNGISALNARLAHTLGYKVLAVPYTELGTRDTLVNSVQYLKESLKNLLSEP</sequence>